<dbReference type="PROSITE" id="PS50267">
    <property type="entry name" value="NA_NEUROTRAN_SYMP_3"/>
    <property type="match status" value="1"/>
</dbReference>
<keyword evidence="8 16" id="KW-1133">Transmembrane helix</keyword>
<feature type="transmembrane region" description="Helical" evidence="16">
    <location>
        <begin position="407"/>
        <end position="424"/>
    </location>
</feature>
<evidence type="ECO:0000256" key="16">
    <source>
        <dbReference type="SAM" id="Phobius"/>
    </source>
</evidence>
<dbReference type="Proteomes" id="UP000838412">
    <property type="component" value="Chromosome 7"/>
</dbReference>
<evidence type="ECO:0000256" key="8">
    <source>
        <dbReference type="ARBA" id="ARBA00022989"/>
    </source>
</evidence>
<dbReference type="SUPFAM" id="SSF161070">
    <property type="entry name" value="SNF-like"/>
    <property type="match status" value="1"/>
</dbReference>
<feature type="transmembrane region" description="Helical" evidence="16">
    <location>
        <begin position="536"/>
        <end position="561"/>
    </location>
</feature>
<keyword evidence="9 13" id="KW-0915">Sodium</keyword>
<keyword evidence="17" id="KW-0732">Signal</keyword>
<dbReference type="InterPro" id="IPR037272">
    <property type="entry name" value="SNS_sf"/>
</dbReference>
<comment type="subcellular location">
    <subcellularLocation>
        <location evidence="1">Cell membrane</location>
        <topology evidence="1">Multi-pass membrane protein</topology>
    </subcellularLocation>
</comment>
<evidence type="ECO:0000256" key="14">
    <source>
        <dbReference type="PIRSR" id="PIRSR600175-2"/>
    </source>
</evidence>
<evidence type="ECO:0000256" key="2">
    <source>
        <dbReference type="ARBA" id="ARBA00022448"/>
    </source>
</evidence>
<dbReference type="AlphaFoldDB" id="A0A8K0EXF0"/>
<feature type="binding site" evidence="13">
    <location>
        <position position="163"/>
    </location>
    <ligand>
        <name>Na(+)</name>
        <dbReference type="ChEBI" id="CHEBI:29101"/>
        <label>1</label>
    </ligand>
</feature>
<keyword evidence="10 16" id="KW-0472">Membrane</keyword>
<dbReference type="InterPro" id="IPR000175">
    <property type="entry name" value="Na/ntran_symport"/>
</dbReference>
<keyword evidence="11 14" id="KW-1015">Disulfide bond</keyword>
<evidence type="ECO:0000256" key="13">
    <source>
        <dbReference type="PIRSR" id="PIRSR600175-1"/>
    </source>
</evidence>
<feature type="transmembrane region" description="Helical" evidence="16">
    <location>
        <begin position="567"/>
        <end position="590"/>
    </location>
</feature>
<keyword evidence="7 15" id="KW-0769">Symport</keyword>
<feature type="transmembrane region" description="Helical" evidence="16">
    <location>
        <begin position="644"/>
        <end position="667"/>
    </location>
</feature>
<evidence type="ECO:0000256" key="9">
    <source>
        <dbReference type="ARBA" id="ARBA00023053"/>
    </source>
</evidence>
<feature type="binding site" evidence="13">
    <location>
        <position position="162"/>
    </location>
    <ligand>
        <name>Na(+)</name>
        <dbReference type="ChEBI" id="CHEBI:29101"/>
        <label>1</label>
    </ligand>
</feature>
<feature type="binding site" evidence="13">
    <location>
        <position position="442"/>
    </location>
    <ligand>
        <name>Na(+)</name>
        <dbReference type="ChEBI" id="CHEBI:29101"/>
        <label>1</label>
    </ligand>
</feature>
<proteinExistence type="inferred from homology"/>
<feature type="transmembrane region" description="Helical" evidence="16">
    <location>
        <begin position="436"/>
        <end position="460"/>
    </location>
</feature>
<feature type="disulfide bond" evidence="14">
    <location>
        <begin position="266"/>
        <end position="275"/>
    </location>
</feature>
<feature type="signal peptide" evidence="17">
    <location>
        <begin position="1"/>
        <end position="22"/>
    </location>
</feature>
<dbReference type="GO" id="GO:0046872">
    <property type="term" value="F:metal ion binding"/>
    <property type="evidence" value="ECO:0007669"/>
    <property type="project" value="UniProtKB-KW"/>
</dbReference>
<dbReference type="PROSITE" id="PS00754">
    <property type="entry name" value="NA_NEUROTRAN_SYMP_2"/>
    <property type="match status" value="1"/>
</dbReference>
<feature type="transmembrane region" description="Helical" evidence="16">
    <location>
        <begin position="354"/>
        <end position="371"/>
    </location>
</feature>
<evidence type="ECO:0000313" key="19">
    <source>
        <dbReference type="Proteomes" id="UP000838412"/>
    </source>
</evidence>
<evidence type="ECO:0000256" key="1">
    <source>
        <dbReference type="ARBA" id="ARBA00004651"/>
    </source>
</evidence>
<evidence type="ECO:0000256" key="5">
    <source>
        <dbReference type="ARBA" id="ARBA00022723"/>
    </source>
</evidence>
<feature type="binding site" evidence="13">
    <location>
        <position position="410"/>
    </location>
    <ligand>
        <name>Na(+)</name>
        <dbReference type="ChEBI" id="CHEBI:29101"/>
        <label>1</label>
    </ligand>
</feature>
<feature type="transmembrane region" description="Helical" evidence="16">
    <location>
        <begin position="154"/>
        <end position="172"/>
    </location>
</feature>
<evidence type="ECO:0000256" key="10">
    <source>
        <dbReference type="ARBA" id="ARBA00023136"/>
    </source>
</evidence>
<gene>
    <name evidence="18" type="primary">SLC6A2</name>
    <name evidence="18" type="ORF">BLAG_LOCUS22483</name>
</gene>
<keyword evidence="4 15" id="KW-0812">Transmembrane</keyword>
<evidence type="ECO:0000313" key="18">
    <source>
        <dbReference type="EMBL" id="CAH1270049.1"/>
    </source>
</evidence>
<evidence type="ECO:0000256" key="3">
    <source>
        <dbReference type="ARBA" id="ARBA00022475"/>
    </source>
</evidence>
<keyword evidence="12" id="KW-0325">Glycoprotein</keyword>
<keyword evidence="3" id="KW-1003">Cell membrane</keyword>
<protein>
    <recommendedName>
        <fullName evidence="15">Transporter</fullName>
    </recommendedName>
</protein>
<feature type="chain" id="PRO_5035452212" description="Transporter" evidence="17">
    <location>
        <begin position="23"/>
        <end position="710"/>
    </location>
</feature>
<dbReference type="GO" id="GO:0042734">
    <property type="term" value="C:presynaptic membrane"/>
    <property type="evidence" value="ECO:0007669"/>
    <property type="project" value="TreeGrafter"/>
</dbReference>
<keyword evidence="2 15" id="KW-0813">Transport</keyword>
<comment type="similarity">
    <text evidence="15">Belongs to the sodium:neurotransmitter symporter (SNF) (TC 2.A.22) family.</text>
</comment>
<accession>A0A8K0EXF0</accession>
<feature type="transmembrane region" description="Helical" evidence="16">
    <location>
        <begin position="611"/>
        <end position="632"/>
    </location>
</feature>
<dbReference type="GO" id="GO:0051583">
    <property type="term" value="P:dopamine uptake involved in synaptic transmission"/>
    <property type="evidence" value="ECO:0007669"/>
    <property type="project" value="TreeGrafter"/>
</dbReference>
<evidence type="ECO:0000256" key="7">
    <source>
        <dbReference type="ARBA" id="ARBA00022847"/>
    </source>
</evidence>
<feature type="transmembrane region" description="Helical" evidence="16">
    <location>
        <begin position="480"/>
        <end position="505"/>
    </location>
</feature>
<name>A0A8K0EXF0_BRALA</name>
<dbReference type="PANTHER" id="PTHR11616:SF320">
    <property type="entry name" value="SODIUM-DEPENDENT NORADRENALINE TRANSPORTER"/>
    <property type="match status" value="1"/>
</dbReference>
<keyword evidence="19" id="KW-1185">Reference proteome</keyword>
<evidence type="ECO:0000256" key="11">
    <source>
        <dbReference type="ARBA" id="ARBA00023157"/>
    </source>
</evidence>
<organism evidence="18 19">
    <name type="scientific">Branchiostoma lanceolatum</name>
    <name type="common">Common lancelet</name>
    <name type="synonym">Amphioxus lanceolatum</name>
    <dbReference type="NCBI Taxonomy" id="7740"/>
    <lineage>
        <taxon>Eukaryota</taxon>
        <taxon>Metazoa</taxon>
        <taxon>Chordata</taxon>
        <taxon>Cephalochordata</taxon>
        <taxon>Leptocardii</taxon>
        <taxon>Amphioxiformes</taxon>
        <taxon>Branchiostomatidae</taxon>
        <taxon>Branchiostoma</taxon>
    </lineage>
</organism>
<dbReference type="PANTHER" id="PTHR11616">
    <property type="entry name" value="SODIUM/CHLORIDE DEPENDENT TRANSPORTER"/>
    <property type="match status" value="1"/>
</dbReference>
<evidence type="ECO:0000256" key="4">
    <source>
        <dbReference type="ARBA" id="ARBA00022692"/>
    </source>
</evidence>
<dbReference type="Pfam" id="PF00209">
    <property type="entry name" value="SNF"/>
    <property type="match status" value="1"/>
</dbReference>
<evidence type="ECO:0000256" key="6">
    <source>
        <dbReference type="ARBA" id="ARBA00022775"/>
    </source>
</evidence>
<dbReference type="OrthoDB" id="6581954at2759"/>
<reference evidence="18" key="1">
    <citation type="submission" date="2022-01" db="EMBL/GenBank/DDBJ databases">
        <authorList>
            <person name="Braso-Vives M."/>
        </authorList>
    </citation>
    <scope>NUCLEOTIDE SEQUENCE</scope>
</reference>
<dbReference type="GO" id="GO:0032809">
    <property type="term" value="C:neuronal cell body membrane"/>
    <property type="evidence" value="ECO:0007669"/>
    <property type="project" value="TreeGrafter"/>
</dbReference>
<keyword evidence="5 13" id="KW-0479">Metal-binding</keyword>
<feature type="binding site" evidence="13">
    <location>
        <position position="511"/>
    </location>
    <ligand>
        <name>Na(+)</name>
        <dbReference type="ChEBI" id="CHEBI:29101"/>
        <label>1</label>
    </ligand>
</feature>
<dbReference type="NCBIfam" id="NF037979">
    <property type="entry name" value="Na_transp"/>
    <property type="match status" value="1"/>
</dbReference>
<evidence type="ECO:0000256" key="17">
    <source>
        <dbReference type="SAM" id="SignalP"/>
    </source>
</evidence>
<dbReference type="PROSITE" id="PS00610">
    <property type="entry name" value="NA_NEUROTRAN_SYMP_1"/>
    <property type="match status" value="1"/>
</dbReference>
<feature type="transmembrane region" description="Helical" evidence="16">
    <location>
        <begin position="226"/>
        <end position="255"/>
    </location>
</feature>
<evidence type="ECO:0000256" key="15">
    <source>
        <dbReference type="RuleBase" id="RU003732"/>
    </source>
</evidence>
<feature type="transmembrane region" description="Helical" evidence="16">
    <location>
        <begin position="325"/>
        <end position="342"/>
    </location>
</feature>
<feature type="binding site" evidence="13">
    <location>
        <position position="507"/>
    </location>
    <ligand>
        <name>Na(+)</name>
        <dbReference type="ChEBI" id="CHEBI:29101"/>
        <label>1</label>
    </ligand>
</feature>
<feature type="binding site" evidence="13">
    <location>
        <position position="167"/>
    </location>
    <ligand>
        <name>Na(+)</name>
        <dbReference type="ChEBI" id="CHEBI:29101"/>
        <label>1</label>
    </ligand>
</feature>
<feature type="binding site" evidence="13">
    <location>
        <position position="160"/>
    </location>
    <ligand>
        <name>Na(+)</name>
        <dbReference type="ChEBI" id="CHEBI:29101"/>
        <label>1</label>
    </ligand>
</feature>
<evidence type="ECO:0000256" key="12">
    <source>
        <dbReference type="ARBA" id="ARBA00023180"/>
    </source>
</evidence>
<dbReference type="GO" id="GO:0030424">
    <property type="term" value="C:axon"/>
    <property type="evidence" value="ECO:0007669"/>
    <property type="project" value="TreeGrafter"/>
</dbReference>
<feature type="binding site" evidence="13">
    <location>
        <position position="510"/>
    </location>
    <ligand>
        <name>Na(+)</name>
        <dbReference type="ChEBI" id="CHEBI:29101"/>
        <label>1</label>
    </ligand>
</feature>
<dbReference type="GO" id="GO:0005330">
    <property type="term" value="F:dopamine:sodium symporter activity"/>
    <property type="evidence" value="ECO:0007669"/>
    <property type="project" value="TreeGrafter"/>
</dbReference>
<dbReference type="CDD" id="cd11497">
    <property type="entry name" value="SLC6sbd_SERT-like"/>
    <property type="match status" value="1"/>
</dbReference>
<dbReference type="GO" id="GO:0006865">
    <property type="term" value="P:amino acid transport"/>
    <property type="evidence" value="ECO:0007669"/>
    <property type="project" value="TreeGrafter"/>
</dbReference>
<keyword evidence="6" id="KW-0532">Neurotransmitter transport</keyword>
<dbReference type="EMBL" id="OV696692">
    <property type="protein sequence ID" value="CAH1270049.1"/>
    <property type="molecule type" value="Genomic_DNA"/>
</dbReference>
<sequence>MVTRLRSILTLKIRLFLGLSVAYMSTCKLGGSNLQNPTIDNKRTSTGMSVSRKEMEPQDQLAKCSGLGKALVQSVGGLSLQLIVVKNMELQTIRSEEGPARFRQKSSVVVASSTGGYTVSAADGEERLDAETGVVTVDPAGDKTRGTWDKKTDFLLSVIGFAVDLANVWRFPYLCYKNGGGAFLIPYLTFFLIGGLPLFYMELILGQFNRTGAISVWEHVCPILKGVGYAVILIAFFVDLYYNVIITWSFFYLFASFTTKLPWTSCDNEWNTADCSDQLTDDFVNGTFNATVNETRRGISPAAQYYEREVLQLYKSEGIGDFGDLQWKLALCMLGVFLLLYLSLWKGVRSSGKVVWVTATMPYIVLTILLIRGATLPGASEGIKYYLTPNFDRLMDSQVWIDAAQQIFYSLGAGFGVLIALSSYNKFHNNCYRDALVTSSVNCMTSFFSGFAIFSVLGYMSQKRGVPIDKVATEGPGLVFVVYPEAIATLPGSTAWAIIFFLMLITLGLDSSMGGTEAILTGLSDEFPIFSRKRELFTGVILFVEFALALINVSQGGMYMFHMLDQYAAGTSILFAVLFEAIGVSWLYGMTQFKQDVEEMLHFTPGLWWRFCWKFVSPLFLLFITIFSIVQYRPLAYETYVYPPWGVGLAWCLSASSMVFIPGYAIFKLLKLQGPFRERLAYAITPAFEHDEIRDKGEVKRFQLRHWLAI</sequence>
<dbReference type="PRINTS" id="PR00176">
    <property type="entry name" value="NANEUSMPORT"/>
</dbReference>
<dbReference type="GO" id="GO:0005334">
    <property type="term" value="F:norepinephrine:sodium symporter activity"/>
    <property type="evidence" value="ECO:0007669"/>
    <property type="project" value="TreeGrafter"/>
</dbReference>
<feature type="transmembrane region" description="Helical" evidence="16">
    <location>
        <begin position="184"/>
        <end position="205"/>
    </location>
</feature>